<dbReference type="InterPro" id="IPR036396">
    <property type="entry name" value="Cyt_P450_sf"/>
</dbReference>
<keyword evidence="5" id="KW-0472">Membrane</keyword>
<evidence type="ECO:0000256" key="2">
    <source>
        <dbReference type="ARBA" id="ARBA00022723"/>
    </source>
</evidence>
<dbReference type="PRINTS" id="PR00463">
    <property type="entry name" value="EP450I"/>
</dbReference>
<keyword evidence="5" id="KW-0812">Transmembrane</keyword>
<dbReference type="CDD" id="cd11058">
    <property type="entry name" value="CYP60B-like"/>
    <property type="match status" value="1"/>
</dbReference>
<dbReference type="InterPro" id="IPR001128">
    <property type="entry name" value="Cyt_P450"/>
</dbReference>
<comment type="cofactor">
    <cofactor evidence="1">
        <name>heme</name>
        <dbReference type="ChEBI" id="CHEBI:30413"/>
    </cofactor>
</comment>
<dbReference type="EMBL" id="JBEFKJ010000009">
    <property type="protein sequence ID" value="KAL2044389.1"/>
    <property type="molecule type" value="Genomic_DNA"/>
</dbReference>
<evidence type="ECO:0000256" key="5">
    <source>
        <dbReference type="SAM" id="Phobius"/>
    </source>
</evidence>
<dbReference type="InterPro" id="IPR002401">
    <property type="entry name" value="Cyt_P450_E_grp-I"/>
</dbReference>
<keyword evidence="3 4" id="KW-0408">Iron</keyword>
<reference evidence="6 7" key="1">
    <citation type="submission" date="2024-09" db="EMBL/GenBank/DDBJ databases">
        <title>Rethinking Asexuality: The Enigmatic Case of Functional Sexual Genes in Lepraria (Stereocaulaceae).</title>
        <authorList>
            <person name="Doellman M."/>
            <person name="Sun Y."/>
            <person name="Barcenas-Pena A."/>
            <person name="Lumbsch H.T."/>
            <person name="Grewe F."/>
        </authorList>
    </citation>
    <scope>NUCLEOTIDE SEQUENCE [LARGE SCALE GENOMIC DNA]</scope>
    <source>
        <strain evidence="6 7">Mercado 3170</strain>
    </source>
</reference>
<keyword evidence="4" id="KW-0503">Monooxygenase</keyword>
<evidence type="ECO:0008006" key="8">
    <source>
        <dbReference type="Google" id="ProtNLM"/>
    </source>
</evidence>
<evidence type="ECO:0000256" key="3">
    <source>
        <dbReference type="ARBA" id="ARBA00023004"/>
    </source>
</evidence>
<name>A0ABR4AI44_9LECA</name>
<dbReference type="Proteomes" id="UP001590950">
    <property type="component" value="Unassembled WGS sequence"/>
</dbReference>
<keyword evidence="2 4" id="KW-0479">Metal-binding</keyword>
<evidence type="ECO:0000256" key="1">
    <source>
        <dbReference type="ARBA" id="ARBA00001971"/>
    </source>
</evidence>
<proteinExistence type="inferred from homology"/>
<dbReference type="PANTHER" id="PTHR24305">
    <property type="entry name" value="CYTOCHROME P450"/>
    <property type="match status" value="1"/>
</dbReference>
<organism evidence="6 7">
    <name type="scientific">Stereocaulon virgatum</name>
    <dbReference type="NCBI Taxonomy" id="373712"/>
    <lineage>
        <taxon>Eukaryota</taxon>
        <taxon>Fungi</taxon>
        <taxon>Dikarya</taxon>
        <taxon>Ascomycota</taxon>
        <taxon>Pezizomycotina</taxon>
        <taxon>Lecanoromycetes</taxon>
        <taxon>OSLEUM clade</taxon>
        <taxon>Lecanoromycetidae</taxon>
        <taxon>Lecanorales</taxon>
        <taxon>Lecanorineae</taxon>
        <taxon>Stereocaulaceae</taxon>
        <taxon>Stereocaulon</taxon>
    </lineage>
</organism>
<evidence type="ECO:0000256" key="4">
    <source>
        <dbReference type="RuleBase" id="RU000461"/>
    </source>
</evidence>
<dbReference type="PRINTS" id="PR00385">
    <property type="entry name" value="P450"/>
</dbReference>
<dbReference type="Gene3D" id="1.10.630.10">
    <property type="entry name" value="Cytochrome P450"/>
    <property type="match status" value="1"/>
</dbReference>
<sequence>MNMEANMKRELPWGSDTVWVATSIACLLLYPVAVALYRIHFHPLSPFPGPTLWIVTRLAFVQSMLRGHNIRDVARIHEKYGDIVRIAPNELSFAKTEAWNDIFAHRPGQKEFPRNPIWWSRPPGQPSSFITANDVDHARMRRVLGNAFSEKALREQEPIVQKYVRLLIKRLKEEVEGKPGGAVVNIVDWYRYCTFDIIGDLNFDESFDCLSNGRYHWWIAGIFNVFKISAFLACIRFFPLLESVFLLCIPRRMQDLQKKHYQAVVDKTQRRLKKGFDRPDIMSYIMRNNGPKGMTIPEIESSLNVLCVGGSHNSSSTMSGITNYLVKNPDCLEKLAEEVRTAHKSADEITFASLLRLSYLNAVIEEGLRMAPPFPAGLPRCVPEGGATVCGHWLPAGTHVQVNSWSLQRVSSAFALPNQFLPERWLATNDPKSRFANDNKAASQQFSVGPRRCLGEGFAYAEMRLMLASMVYAFDIKPVDSPAGRLDWASQKTYMVVEEDAFDVRLLFSDQR</sequence>
<keyword evidence="5" id="KW-1133">Transmembrane helix</keyword>
<comment type="similarity">
    <text evidence="4">Belongs to the cytochrome P450 family.</text>
</comment>
<accession>A0ABR4AI44</accession>
<keyword evidence="4" id="KW-0349">Heme</keyword>
<protein>
    <recommendedName>
        <fullName evidence="8">Cytochrome P450</fullName>
    </recommendedName>
</protein>
<dbReference type="PANTHER" id="PTHR24305:SF199">
    <property type="entry name" value="P450, PUTATIVE (EUROFUNG)-RELATED"/>
    <property type="match status" value="1"/>
</dbReference>
<dbReference type="SUPFAM" id="SSF48264">
    <property type="entry name" value="Cytochrome P450"/>
    <property type="match status" value="1"/>
</dbReference>
<keyword evidence="4" id="KW-0560">Oxidoreductase</keyword>
<dbReference type="InterPro" id="IPR017972">
    <property type="entry name" value="Cyt_P450_CS"/>
</dbReference>
<keyword evidence="7" id="KW-1185">Reference proteome</keyword>
<dbReference type="PROSITE" id="PS00086">
    <property type="entry name" value="CYTOCHROME_P450"/>
    <property type="match status" value="1"/>
</dbReference>
<evidence type="ECO:0000313" key="7">
    <source>
        <dbReference type="Proteomes" id="UP001590950"/>
    </source>
</evidence>
<evidence type="ECO:0000313" key="6">
    <source>
        <dbReference type="EMBL" id="KAL2044389.1"/>
    </source>
</evidence>
<dbReference type="InterPro" id="IPR050121">
    <property type="entry name" value="Cytochrome_P450_monoxygenase"/>
</dbReference>
<feature type="transmembrane region" description="Helical" evidence="5">
    <location>
        <begin position="17"/>
        <end position="37"/>
    </location>
</feature>
<gene>
    <name evidence="6" type="ORF">N7G274_003094</name>
</gene>
<comment type="caution">
    <text evidence="6">The sequence shown here is derived from an EMBL/GenBank/DDBJ whole genome shotgun (WGS) entry which is preliminary data.</text>
</comment>
<dbReference type="Pfam" id="PF00067">
    <property type="entry name" value="p450"/>
    <property type="match status" value="1"/>
</dbReference>